<sequence length="227" mass="24995">MRAVLPAWLARYSLDHLDALWETQVRTPLYYCAFLYDDASILRHLHDRGRLLSRWMFWTPAIRVGKMDVIAYLCSVADARAEPRLMATAAECGNLELVLYLAHQGCDATDALNMACKHGHLAIAQRLHALGLGAWDPKVLGSVASRGHLDVLCSLHDHGYAGFSSSTLTAAAANGHLDIVLFLCQHRHEARLDTALVAAATNGHVHVVRWLDQQTNASAVLRDRGSV</sequence>
<dbReference type="AlphaFoldDB" id="T0R8R7"/>
<dbReference type="InterPro" id="IPR002110">
    <property type="entry name" value="Ankyrin_rpt"/>
</dbReference>
<dbReference type="GeneID" id="19941320"/>
<dbReference type="STRING" id="1156394.T0R8R7"/>
<dbReference type="SUPFAM" id="SSF48403">
    <property type="entry name" value="Ankyrin repeat"/>
    <property type="match status" value="1"/>
</dbReference>
<dbReference type="EMBL" id="JH767132">
    <property type="protein sequence ID" value="EQC42875.1"/>
    <property type="molecule type" value="Genomic_DNA"/>
</dbReference>
<dbReference type="PANTHER" id="PTHR46586">
    <property type="entry name" value="ANKYRIN REPEAT-CONTAINING PROTEIN"/>
    <property type="match status" value="1"/>
</dbReference>
<dbReference type="InterPro" id="IPR052050">
    <property type="entry name" value="SecEffector_AnkRepeat"/>
</dbReference>
<evidence type="ECO:0000313" key="2">
    <source>
        <dbReference type="Proteomes" id="UP000030762"/>
    </source>
</evidence>
<dbReference type="RefSeq" id="XP_008604298.1">
    <property type="nucleotide sequence ID" value="XM_008606076.1"/>
</dbReference>
<dbReference type="InterPro" id="IPR036770">
    <property type="entry name" value="Ankyrin_rpt-contain_sf"/>
</dbReference>
<dbReference type="PANTHER" id="PTHR46586:SF3">
    <property type="entry name" value="ANKYRIN REPEAT-CONTAINING PROTEIN"/>
    <property type="match status" value="1"/>
</dbReference>
<dbReference type="Proteomes" id="UP000030762">
    <property type="component" value="Unassembled WGS sequence"/>
</dbReference>
<organism evidence="1 2">
    <name type="scientific">Saprolegnia diclina (strain VS20)</name>
    <dbReference type="NCBI Taxonomy" id="1156394"/>
    <lineage>
        <taxon>Eukaryota</taxon>
        <taxon>Sar</taxon>
        <taxon>Stramenopiles</taxon>
        <taxon>Oomycota</taxon>
        <taxon>Saprolegniomycetes</taxon>
        <taxon>Saprolegniales</taxon>
        <taxon>Saprolegniaceae</taxon>
        <taxon>Saprolegnia</taxon>
    </lineage>
</organism>
<dbReference type="InParanoid" id="T0R8R7"/>
<dbReference type="VEuPathDB" id="FungiDB:SDRG_00593"/>
<evidence type="ECO:0000313" key="1">
    <source>
        <dbReference type="EMBL" id="EQC42875.1"/>
    </source>
</evidence>
<accession>T0R8R7</accession>
<gene>
    <name evidence="1" type="ORF">SDRG_00593</name>
</gene>
<dbReference type="OrthoDB" id="60283at2759"/>
<dbReference type="Gene3D" id="1.25.40.20">
    <property type="entry name" value="Ankyrin repeat-containing domain"/>
    <property type="match status" value="2"/>
</dbReference>
<name>T0R8R7_SAPDV</name>
<protein>
    <submittedName>
        <fullName evidence="1">Uncharacterized protein</fullName>
    </submittedName>
</protein>
<dbReference type="Pfam" id="PF12796">
    <property type="entry name" value="Ank_2"/>
    <property type="match status" value="1"/>
</dbReference>
<reference evidence="1 2" key="1">
    <citation type="submission" date="2012-04" db="EMBL/GenBank/DDBJ databases">
        <title>The Genome Sequence of Saprolegnia declina VS20.</title>
        <authorList>
            <consortium name="The Broad Institute Genome Sequencing Platform"/>
            <person name="Russ C."/>
            <person name="Nusbaum C."/>
            <person name="Tyler B."/>
            <person name="van West P."/>
            <person name="Dieguez-Uribeondo J."/>
            <person name="de Bruijn I."/>
            <person name="Tripathy S."/>
            <person name="Jiang R."/>
            <person name="Young S.K."/>
            <person name="Zeng Q."/>
            <person name="Gargeya S."/>
            <person name="Fitzgerald M."/>
            <person name="Haas B."/>
            <person name="Abouelleil A."/>
            <person name="Alvarado L."/>
            <person name="Arachchi H.M."/>
            <person name="Berlin A."/>
            <person name="Chapman S.B."/>
            <person name="Goldberg J."/>
            <person name="Griggs A."/>
            <person name="Gujja S."/>
            <person name="Hansen M."/>
            <person name="Howarth C."/>
            <person name="Imamovic A."/>
            <person name="Larimer J."/>
            <person name="McCowen C."/>
            <person name="Montmayeur A."/>
            <person name="Murphy C."/>
            <person name="Neiman D."/>
            <person name="Pearson M."/>
            <person name="Priest M."/>
            <person name="Roberts A."/>
            <person name="Saif S."/>
            <person name="Shea T."/>
            <person name="Sisk P."/>
            <person name="Sykes S."/>
            <person name="Wortman J."/>
            <person name="Nusbaum C."/>
            <person name="Birren B."/>
        </authorList>
    </citation>
    <scope>NUCLEOTIDE SEQUENCE [LARGE SCALE GENOMIC DNA]</scope>
    <source>
        <strain evidence="1 2">VS20</strain>
    </source>
</reference>
<keyword evidence="2" id="KW-1185">Reference proteome</keyword>
<proteinExistence type="predicted"/>